<dbReference type="EMBL" id="ASQA01000002">
    <property type="protein sequence ID" value="ETT88606.1"/>
    <property type="molecule type" value="Genomic_DNA"/>
</dbReference>
<dbReference type="RefSeq" id="WP_038178942.1">
    <property type="nucleotide sequence ID" value="NZ_ASQA01000002.1"/>
</dbReference>
<organism evidence="1 2">
    <name type="scientific">Viridibacillus arenosi FSL R5-213</name>
    <dbReference type="NCBI Taxonomy" id="1227360"/>
    <lineage>
        <taxon>Bacteria</taxon>
        <taxon>Bacillati</taxon>
        <taxon>Bacillota</taxon>
        <taxon>Bacilli</taxon>
        <taxon>Bacillales</taxon>
        <taxon>Caryophanaceae</taxon>
        <taxon>Viridibacillus</taxon>
    </lineage>
</organism>
<comment type="caution">
    <text evidence="1">The sequence shown here is derived from an EMBL/GenBank/DDBJ whole genome shotgun (WGS) entry which is preliminary data.</text>
</comment>
<dbReference type="Gene3D" id="3.40.50.150">
    <property type="entry name" value="Vaccinia Virus protein VP39"/>
    <property type="match status" value="1"/>
</dbReference>
<accession>W4F924</accession>
<gene>
    <name evidence="1" type="ORF">C176_01070</name>
</gene>
<dbReference type="Proteomes" id="UP000019062">
    <property type="component" value="Unassembled WGS sequence"/>
</dbReference>
<evidence type="ECO:0000313" key="2">
    <source>
        <dbReference type="Proteomes" id="UP000019062"/>
    </source>
</evidence>
<proteinExistence type="predicted"/>
<reference evidence="1 2" key="1">
    <citation type="journal article" date="2014" name="BMC Genomics">
        <title>Genomic comparison of sporeforming bacilli isolated from milk.</title>
        <authorList>
            <person name="Moreno Switt A.I."/>
            <person name="Andrus A.D."/>
            <person name="Ranieri M.L."/>
            <person name="Orsi R.H."/>
            <person name="Ivy R."/>
            <person name="den Bakker H.C."/>
            <person name="Martin N.H."/>
            <person name="Wiedmann M."/>
            <person name="Boor K.J."/>
        </authorList>
    </citation>
    <scope>NUCLEOTIDE SEQUENCE [LARGE SCALE GENOMIC DNA]</scope>
    <source>
        <strain evidence="1 2">FSL R5-213</strain>
    </source>
</reference>
<sequence length="201" mass="23862">MNEIQFDQLLHIETGGNQYGYPTLTHYHRYEPTPYAALDQLFEKYSLESTDCVVDMGCGKGRVPFYVHHRFHTNVVGVEMNSTFYENALTNKVQYMKKHSVKNSAIDFECVLAQDYLIQPKDNVFFFFNPFSVQIFRKVVNNILRSVELEPRQISLILYYPSIDYVQFLQYETNFELENEIFLKEVSIRNINERILVFNYM</sequence>
<dbReference type="eggNOG" id="COG2230">
    <property type="taxonomic scope" value="Bacteria"/>
</dbReference>
<keyword evidence="1" id="KW-0808">Transferase</keyword>
<keyword evidence="1" id="KW-0489">Methyltransferase</keyword>
<name>W4F924_9BACL</name>
<dbReference type="GO" id="GO:0032259">
    <property type="term" value="P:methylation"/>
    <property type="evidence" value="ECO:0007669"/>
    <property type="project" value="UniProtKB-KW"/>
</dbReference>
<dbReference type="PATRIC" id="fig|1227360.4.peg.217"/>
<dbReference type="AlphaFoldDB" id="W4F924"/>
<protein>
    <submittedName>
        <fullName evidence="1">Methyltransferase</fullName>
    </submittedName>
</protein>
<keyword evidence="2" id="KW-1185">Reference proteome</keyword>
<dbReference type="InterPro" id="IPR029063">
    <property type="entry name" value="SAM-dependent_MTases_sf"/>
</dbReference>
<dbReference type="SUPFAM" id="SSF53335">
    <property type="entry name" value="S-adenosyl-L-methionine-dependent methyltransferases"/>
    <property type="match status" value="1"/>
</dbReference>
<dbReference type="GO" id="GO:0008168">
    <property type="term" value="F:methyltransferase activity"/>
    <property type="evidence" value="ECO:0007669"/>
    <property type="project" value="UniProtKB-KW"/>
</dbReference>
<evidence type="ECO:0000313" key="1">
    <source>
        <dbReference type="EMBL" id="ETT88606.1"/>
    </source>
</evidence>